<sequence>MALATTSPSQQSATDESRRQMQDCKLTPTCKRPPHRIGNRNKISGNV</sequence>
<dbReference type="Proteomes" id="UP000187203">
    <property type="component" value="Unassembled WGS sequence"/>
</dbReference>
<proteinExistence type="predicted"/>
<name>A0A1R3K170_9ROSI</name>
<gene>
    <name evidence="2" type="ORF">COLO4_12317</name>
</gene>
<feature type="compositionally biased region" description="Polar residues" evidence="1">
    <location>
        <begin position="1"/>
        <end position="14"/>
    </location>
</feature>
<keyword evidence="3" id="KW-1185">Reference proteome</keyword>
<reference evidence="3" key="1">
    <citation type="submission" date="2013-09" db="EMBL/GenBank/DDBJ databases">
        <title>Corchorus olitorius genome sequencing.</title>
        <authorList>
            <person name="Alam M."/>
            <person name="Haque M.S."/>
            <person name="Islam M.S."/>
            <person name="Emdad E.M."/>
            <person name="Islam M.M."/>
            <person name="Ahmed B."/>
            <person name="Halim A."/>
            <person name="Hossen Q.M.M."/>
            <person name="Hossain M.Z."/>
            <person name="Ahmed R."/>
            <person name="Khan M.M."/>
            <person name="Islam R."/>
            <person name="Rashid M.M."/>
            <person name="Khan S.A."/>
            <person name="Rahman M.S."/>
            <person name="Alam M."/>
            <person name="Yahiya A.S."/>
            <person name="Khan M.S."/>
            <person name="Azam M.S."/>
            <person name="Haque T."/>
            <person name="Lashkar M.Z.H."/>
            <person name="Akhand A.I."/>
            <person name="Morshed G."/>
            <person name="Roy S."/>
            <person name="Uddin K.S."/>
            <person name="Rabeya T."/>
            <person name="Hossain A.S."/>
            <person name="Chowdhury A."/>
            <person name="Snigdha A.R."/>
            <person name="Mortoza M.S."/>
            <person name="Matin S.A."/>
            <person name="Hoque S.M.E."/>
            <person name="Islam M.K."/>
            <person name="Roy D.K."/>
            <person name="Haider R."/>
            <person name="Moosa M.M."/>
            <person name="Elias S.M."/>
            <person name="Hasan A.M."/>
            <person name="Jahan S."/>
            <person name="Shafiuddin M."/>
            <person name="Mahmood N."/>
            <person name="Shommy N.S."/>
        </authorList>
    </citation>
    <scope>NUCLEOTIDE SEQUENCE [LARGE SCALE GENOMIC DNA]</scope>
    <source>
        <strain evidence="3">cv. O-4</strain>
    </source>
</reference>
<dbReference type="EMBL" id="AWUE01014902">
    <property type="protein sequence ID" value="OMP00840.1"/>
    <property type="molecule type" value="Genomic_DNA"/>
</dbReference>
<feature type="region of interest" description="Disordered" evidence="1">
    <location>
        <begin position="1"/>
        <end position="47"/>
    </location>
</feature>
<dbReference type="AlphaFoldDB" id="A0A1R3K170"/>
<evidence type="ECO:0000313" key="3">
    <source>
        <dbReference type="Proteomes" id="UP000187203"/>
    </source>
</evidence>
<organism evidence="2 3">
    <name type="scientific">Corchorus olitorius</name>
    <dbReference type="NCBI Taxonomy" id="93759"/>
    <lineage>
        <taxon>Eukaryota</taxon>
        <taxon>Viridiplantae</taxon>
        <taxon>Streptophyta</taxon>
        <taxon>Embryophyta</taxon>
        <taxon>Tracheophyta</taxon>
        <taxon>Spermatophyta</taxon>
        <taxon>Magnoliopsida</taxon>
        <taxon>eudicotyledons</taxon>
        <taxon>Gunneridae</taxon>
        <taxon>Pentapetalae</taxon>
        <taxon>rosids</taxon>
        <taxon>malvids</taxon>
        <taxon>Malvales</taxon>
        <taxon>Malvaceae</taxon>
        <taxon>Grewioideae</taxon>
        <taxon>Apeibeae</taxon>
        <taxon>Corchorus</taxon>
    </lineage>
</organism>
<evidence type="ECO:0000313" key="2">
    <source>
        <dbReference type="EMBL" id="OMP00840.1"/>
    </source>
</evidence>
<protein>
    <submittedName>
        <fullName evidence="2">Uncharacterized protein</fullName>
    </submittedName>
</protein>
<evidence type="ECO:0000256" key="1">
    <source>
        <dbReference type="SAM" id="MobiDB-lite"/>
    </source>
</evidence>
<accession>A0A1R3K170</accession>
<comment type="caution">
    <text evidence="2">The sequence shown here is derived from an EMBL/GenBank/DDBJ whole genome shotgun (WGS) entry which is preliminary data.</text>
</comment>